<evidence type="ECO:0000313" key="2">
    <source>
        <dbReference type="EMBL" id="MDL9978919.1"/>
    </source>
</evidence>
<dbReference type="InterPro" id="IPR011660">
    <property type="entry name" value="VapB-like"/>
</dbReference>
<keyword evidence="3" id="KW-1185">Reference proteome</keyword>
<evidence type="ECO:0000256" key="1">
    <source>
        <dbReference type="ARBA" id="ARBA00022649"/>
    </source>
</evidence>
<accession>A0ABT7MWU9</accession>
<dbReference type="RefSeq" id="WP_286287760.1">
    <property type="nucleotide sequence ID" value="NZ_JASXSZ010000001.1"/>
</dbReference>
<keyword evidence="1" id="KW-1277">Toxin-antitoxin system</keyword>
<reference evidence="2 3" key="1">
    <citation type="submission" date="2023-06" db="EMBL/GenBank/DDBJ databases">
        <title>Microbacterium sp. nov., isolated from a waste landfill.</title>
        <authorList>
            <person name="Wen W."/>
        </authorList>
    </citation>
    <scope>NUCLEOTIDE SEQUENCE [LARGE SCALE GENOMIC DNA]</scope>
    <source>
        <strain evidence="2 3">ASV49</strain>
    </source>
</reference>
<evidence type="ECO:0000313" key="3">
    <source>
        <dbReference type="Proteomes" id="UP001235064"/>
    </source>
</evidence>
<dbReference type="EMBL" id="JASXSZ010000001">
    <property type="protein sequence ID" value="MDL9978919.1"/>
    <property type="molecule type" value="Genomic_DNA"/>
</dbReference>
<dbReference type="Pfam" id="PF07704">
    <property type="entry name" value="PSK_trans_fac"/>
    <property type="match status" value="1"/>
</dbReference>
<sequence>MSLNIKNDDVHEAVRELADALGVSQTSAVEIAVRAKLAELDSRRDARVARLRSTVATAQAAFADVDLRTVEADLYDEAGLPR</sequence>
<name>A0ABT7MWU9_9MICO</name>
<protein>
    <submittedName>
        <fullName evidence="2">Type II toxin-antitoxin system VapB family antitoxin</fullName>
    </submittedName>
</protein>
<dbReference type="Proteomes" id="UP001235064">
    <property type="component" value="Unassembled WGS sequence"/>
</dbReference>
<gene>
    <name evidence="2" type="ORF">QSV35_06220</name>
</gene>
<organism evidence="2 3">
    <name type="scientific">Microbacterium candidum</name>
    <dbReference type="NCBI Taxonomy" id="3041922"/>
    <lineage>
        <taxon>Bacteria</taxon>
        <taxon>Bacillati</taxon>
        <taxon>Actinomycetota</taxon>
        <taxon>Actinomycetes</taxon>
        <taxon>Micrococcales</taxon>
        <taxon>Microbacteriaceae</taxon>
        <taxon>Microbacterium</taxon>
    </lineage>
</organism>
<proteinExistence type="predicted"/>
<comment type="caution">
    <text evidence="2">The sequence shown here is derived from an EMBL/GenBank/DDBJ whole genome shotgun (WGS) entry which is preliminary data.</text>
</comment>